<name>A0A0A0JKJ6_9MICO</name>
<evidence type="ECO:0000313" key="2">
    <source>
        <dbReference type="EMBL" id="KGN36166.1"/>
    </source>
</evidence>
<dbReference type="EMBL" id="AVPK01000015">
    <property type="protein sequence ID" value="KGN36166.1"/>
    <property type="molecule type" value="Genomic_DNA"/>
</dbReference>
<dbReference type="AlphaFoldDB" id="A0A0A0JKJ6"/>
<comment type="caution">
    <text evidence="2">The sequence shown here is derived from an EMBL/GenBank/DDBJ whole genome shotgun (WGS) entry which is preliminary data.</text>
</comment>
<proteinExistence type="predicted"/>
<protein>
    <submittedName>
        <fullName evidence="2">Uncharacterized protein</fullName>
    </submittedName>
</protein>
<reference evidence="2 3" key="1">
    <citation type="submission" date="2013-08" db="EMBL/GenBank/DDBJ databases">
        <title>The genome sequence of Knoellia subterranea.</title>
        <authorList>
            <person name="Zhu W."/>
            <person name="Wang G."/>
        </authorList>
    </citation>
    <scope>NUCLEOTIDE SEQUENCE [LARGE SCALE GENOMIC DNA]</scope>
    <source>
        <strain evidence="2 3">KCTC 19937</strain>
    </source>
</reference>
<dbReference type="Proteomes" id="UP000030011">
    <property type="component" value="Unassembled WGS sequence"/>
</dbReference>
<keyword evidence="1" id="KW-1133">Transmembrane helix</keyword>
<feature type="transmembrane region" description="Helical" evidence="1">
    <location>
        <begin position="58"/>
        <end position="79"/>
    </location>
</feature>
<sequence>MAAPASVVHRKRSDATLPCTALWTTPVDNGDGRLALMTSHAARVLAEEAAAHELPMPAWGFGVIALAIFALLLAVTWAFRGNAQKHTPHTELNDHHSTELAHAHGGTMHDQGHH</sequence>
<keyword evidence="1" id="KW-0812">Transmembrane</keyword>
<gene>
    <name evidence="2" type="ORF">N803_06080</name>
</gene>
<evidence type="ECO:0000313" key="3">
    <source>
        <dbReference type="Proteomes" id="UP000030011"/>
    </source>
</evidence>
<organism evidence="2 3">
    <name type="scientific">Knoellia subterranea KCTC 19937</name>
    <dbReference type="NCBI Taxonomy" id="1385521"/>
    <lineage>
        <taxon>Bacteria</taxon>
        <taxon>Bacillati</taxon>
        <taxon>Actinomycetota</taxon>
        <taxon>Actinomycetes</taxon>
        <taxon>Micrococcales</taxon>
        <taxon>Intrasporangiaceae</taxon>
        <taxon>Knoellia</taxon>
    </lineage>
</organism>
<dbReference type="eggNOG" id="ENOG5031WEH">
    <property type="taxonomic scope" value="Bacteria"/>
</dbReference>
<keyword evidence="1" id="KW-0472">Membrane</keyword>
<dbReference type="STRING" id="1385521.N803_06080"/>
<evidence type="ECO:0000256" key="1">
    <source>
        <dbReference type="SAM" id="Phobius"/>
    </source>
</evidence>
<accession>A0A0A0JKJ6</accession>
<keyword evidence="3" id="KW-1185">Reference proteome</keyword>